<name>A0A3L7JK67_9BACI</name>
<keyword evidence="1" id="KW-1133">Transmembrane helix</keyword>
<feature type="transmembrane region" description="Helical" evidence="1">
    <location>
        <begin position="60"/>
        <end position="80"/>
    </location>
</feature>
<feature type="transmembrane region" description="Helical" evidence="1">
    <location>
        <begin position="86"/>
        <end position="104"/>
    </location>
</feature>
<organism evidence="2 3">
    <name type="scientific">Falsibacillus albus</name>
    <dbReference type="NCBI Taxonomy" id="2478915"/>
    <lineage>
        <taxon>Bacteria</taxon>
        <taxon>Bacillati</taxon>
        <taxon>Bacillota</taxon>
        <taxon>Bacilli</taxon>
        <taxon>Bacillales</taxon>
        <taxon>Bacillaceae</taxon>
        <taxon>Falsibacillus</taxon>
    </lineage>
</organism>
<reference evidence="2 3" key="1">
    <citation type="submission" date="2018-10" db="EMBL/GenBank/DDBJ databases">
        <title>Falsibacillus sp. genome draft.</title>
        <authorList>
            <person name="Shi S."/>
        </authorList>
    </citation>
    <scope>NUCLEOTIDE SEQUENCE [LARGE SCALE GENOMIC DNA]</scope>
    <source>
        <strain evidence="2 3">GY 10110</strain>
    </source>
</reference>
<dbReference type="PANTHER" id="PTHR35531">
    <property type="entry name" value="INNER MEMBRANE PROTEIN YBCI-RELATED"/>
    <property type="match status" value="1"/>
</dbReference>
<comment type="caution">
    <text evidence="2">The sequence shown here is derived from an EMBL/GenBank/DDBJ whole genome shotgun (WGS) entry which is preliminary data.</text>
</comment>
<dbReference type="AlphaFoldDB" id="A0A3L7JK67"/>
<keyword evidence="1" id="KW-0812">Transmembrane</keyword>
<dbReference type="Pfam" id="PF04307">
    <property type="entry name" value="YdjM"/>
    <property type="match status" value="1"/>
</dbReference>
<dbReference type="Proteomes" id="UP000276770">
    <property type="component" value="Unassembled WGS sequence"/>
</dbReference>
<keyword evidence="1" id="KW-0472">Membrane</keyword>
<proteinExistence type="predicted"/>
<gene>
    <name evidence="2" type="ORF">D9X91_20995</name>
</gene>
<accession>A0A3L7JK67</accession>
<sequence>MNGTAHMTVGAATGFIVANSFGSTPGTTAALVGIGGVAGLMPDLDVDGKLSNKVTFSPKMIRAVAQIIGFLMMLYSYLQGVGTERWLGVGYGAAMMALSSFITQRRMLTITGIGVIACGWQLNETWLWLLGIYILGASLVSHRTYTHSVLGVIYFSIVARHLDSYLMMNGVYEACMVGYCSHLIGDMKFLPFNKRGVKLFLPLSSKEI</sequence>
<dbReference type="InterPro" id="IPR007404">
    <property type="entry name" value="YdjM-like"/>
</dbReference>
<dbReference type="EMBL" id="RCVZ01000023">
    <property type="protein sequence ID" value="RLQ91167.1"/>
    <property type="molecule type" value="Genomic_DNA"/>
</dbReference>
<dbReference type="RefSeq" id="WP_121682614.1">
    <property type="nucleotide sequence ID" value="NZ_RCVZ01000023.1"/>
</dbReference>
<evidence type="ECO:0000256" key="1">
    <source>
        <dbReference type="SAM" id="Phobius"/>
    </source>
</evidence>
<dbReference type="PANTHER" id="PTHR35531:SF1">
    <property type="entry name" value="INNER MEMBRANE PROTEIN YBCI-RELATED"/>
    <property type="match status" value="1"/>
</dbReference>
<keyword evidence="3" id="KW-1185">Reference proteome</keyword>
<evidence type="ECO:0000313" key="2">
    <source>
        <dbReference type="EMBL" id="RLQ91167.1"/>
    </source>
</evidence>
<keyword evidence="2" id="KW-0378">Hydrolase</keyword>
<evidence type="ECO:0000313" key="3">
    <source>
        <dbReference type="Proteomes" id="UP000276770"/>
    </source>
</evidence>
<dbReference type="OrthoDB" id="2706144at2"/>
<protein>
    <submittedName>
        <fullName evidence="2">Metal-dependent hydrolase</fullName>
    </submittedName>
</protein>
<dbReference type="GO" id="GO:0016787">
    <property type="term" value="F:hydrolase activity"/>
    <property type="evidence" value="ECO:0007669"/>
    <property type="project" value="UniProtKB-KW"/>
</dbReference>